<feature type="compositionally biased region" description="Low complexity" evidence="1">
    <location>
        <begin position="11"/>
        <end position="22"/>
    </location>
</feature>
<evidence type="ECO:0000313" key="3">
    <source>
        <dbReference type="WBParaSite" id="Gr19_v10_g13030.t1"/>
    </source>
</evidence>
<evidence type="ECO:0000313" key="2">
    <source>
        <dbReference type="Proteomes" id="UP000887572"/>
    </source>
</evidence>
<dbReference type="Proteomes" id="UP000887572">
    <property type="component" value="Unplaced"/>
</dbReference>
<organism evidence="2 3">
    <name type="scientific">Globodera rostochiensis</name>
    <name type="common">Golden nematode worm</name>
    <name type="synonym">Heterodera rostochiensis</name>
    <dbReference type="NCBI Taxonomy" id="31243"/>
    <lineage>
        <taxon>Eukaryota</taxon>
        <taxon>Metazoa</taxon>
        <taxon>Ecdysozoa</taxon>
        <taxon>Nematoda</taxon>
        <taxon>Chromadorea</taxon>
        <taxon>Rhabditida</taxon>
        <taxon>Tylenchina</taxon>
        <taxon>Tylenchomorpha</taxon>
        <taxon>Tylenchoidea</taxon>
        <taxon>Heteroderidae</taxon>
        <taxon>Heteroderinae</taxon>
        <taxon>Globodera</taxon>
    </lineage>
</organism>
<feature type="region of interest" description="Disordered" evidence="1">
    <location>
        <begin position="1"/>
        <end position="23"/>
    </location>
</feature>
<protein>
    <submittedName>
        <fullName evidence="3">Uncharacterized protein</fullName>
    </submittedName>
</protein>
<dbReference type="WBParaSite" id="Gr19_v10_g13030.t1">
    <property type="protein sequence ID" value="Gr19_v10_g13030.t1"/>
    <property type="gene ID" value="Gr19_v10_g13030"/>
</dbReference>
<reference evidence="3" key="1">
    <citation type="submission" date="2022-11" db="UniProtKB">
        <authorList>
            <consortium name="WormBaseParasite"/>
        </authorList>
    </citation>
    <scope>IDENTIFICATION</scope>
</reference>
<keyword evidence="2" id="KW-1185">Reference proteome</keyword>
<accession>A0A914H0F6</accession>
<evidence type="ECO:0000256" key="1">
    <source>
        <dbReference type="SAM" id="MobiDB-lite"/>
    </source>
</evidence>
<sequence>MCPALKSKCQKGPGSKSLSGLSDILPTDIPPMRASKVLKKSTIASLPSVPFKPAFLYQPCTLTGELPSPSASPPRFPFVRFAHFGGLAIVEAHKQSAFAEATRMPGDDLDLGILLELWLSVRDEFQYFQYFHKQCSEHGELHFLHLIASLLLLALTIHILQKTETSRGSARVCAAAVG</sequence>
<proteinExistence type="predicted"/>
<name>A0A914H0F6_GLORO</name>
<dbReference type="AlphaFoldDB" id="A0A914H0F6"/>